<organism evidence="5">
    <name type="scientific">Podoviridae sp. ct9P15</name>
    <dbReference type="NCBI Taxonomy" id="2826543"/>
    <lineage>
        <taxon>Viruses</taxon>
        <taxon>Duplodnaviria</taxon>
        <taxon>Heunggongvirae</taxon>
        <taxon>Uroviricota</taxon>
        <taxon>Caudoviricetes</taxon>
    </lineage>
</organism>
<sequence length="223" mass="24738">MVDDELTARRRVNLRRIADELGGAAAVARKTQKSVQQISSMLNGTKSFGSKIARDIEPKLGLPLQSLDKEAPNFVVAVETPEATGYVRITALEARKEYNLMRIQELSKIRLMECKEDWLYEQALSTSKPSALKLFSAPSDNMEPEILQGGSVVVDISQNTFTANGIYAMTYQGSAFIYRIQMNPDGSVYFLSDNPKYEKMVVKDTSNIVIVGRCVGCCNTHSL</sequence>
<accession>A0A8S5MFU7</accession>
<dbReference type="SUPFAM" id="SSF51306">
    <property type="entry name" value="LexA/Signal peptidase"/>
    <property type="match status" value="1"/>
</dbReference>
<dbReference type="PANTHER" id="PTHR40661">
    <property type="match status" value="1"/>
</dbReference>
<dbReference type="InterPro" id="IPR039418">
    <property type="entry name" value="LexA-like"/>
</dbReference>
<evidence type="ECO:0000256" key="3">
    <source>
        <dbReference type="ARBA" id="ARBA00023163"/>
    </source>
</evidence>
<keyword evidence="1" id="KW-0805">Transcription regulation</keyword>
<dbReference type="InterPro" id="IPR015927">
    <property type="entry name" value="Peptidase_S24_S26A/B/C"/>
</dbReference>
<dbReference type="PANTHER" id="PTHR40661:SF3">
    <property type="entry name" value="FELS-1 PROPHAGE TRANSCRIPTIONAL REGULATOR"/>
    <property type="match status" value="1"/>
</dbReference>
<evidence type="ECO:0000256" key="2">
    <source>
        <dbReference type="ARBA" id="ARBA00023125"/>
    </source>
</evidence>
<dbReference type="EMBL" id="BK014892">
    <property type="protein sequence ID" value="DAD80951.1"/>
    <property type="molecule type" value="Genomic_DNA"/>
</dbReference>
<feature type="domain" description="Peptidase S24/S26A/S26B/S26C" evidence="4">
    <location>
        <begin position="119"/>
        <end position="215"/>
    </location>
</feature>
<keyword evidence="2" id="KW-0238">DNA-binding</keyword>
<evidence type="ECO:0000313" key="5">
    <source>
        <dbReference type="EMBL" id="DAD80951.1"/>
    </source>
</evidence>
<reference evidence="5" key="1">
    <citation type="journal article" date="2021" name="Proc. Natl. Acad. Sci. U.S.A.">
        <title>A Catalog of Tens of Thousands of Viruses from Human Metagenomes Reveals Hidden Associations with Chronic Diseases.</title>
        <authorList>
            <person name="Tisza M.J."/>
            <person name="Buck C.B."/>
        </authorList>
    </citation>
    <scope>NUCLEOTIDE SEQUENCE</scope>
    <source>
        <strain evidence="5">Ct9P15</strain>
    </source>
</reference>
<dbReference type="Gene3D" id="2.10.109.10">
    <property type="entry name" value="Umud Fragment, subunit A"/>
    <property type="match status" value="1"/>
</dbReference>
<dbReference type="InterPro" id="IPR036286">
    <property type="entry name" value="LexA/Signal_pep-like_sf"/>
</dbReference>
<keyword evidence="3" id="KW-0804">Transcription</keyword>
<protein>
    <submittedName>
        <fullName evidence="5">Repressor protein CI</fullName>
    </submittedName>
</protein>
<evidence type="ECO:0000259" key="4">
    <source>
        <dbReference type="Pfam" id="PF00717"/>
    </source>
</evidence>
<dbReference type="Pfam" id="PF00717">
    <property type="entry name" value="Peptidase_S24"/>
    <property type="match status" value="1"/>
</dbReference>
<proteinExistence type="predicted"/>
<dbReference type="GO" id="GO:0003677">
    <property type="term" value="F:DNA binding"/>
    <property type="evidence" value="ECO:0007669"/>
    <property type="project" value="UniProtKB-KW"/>
</dbReference>
<name>A0A8S5MFU7_9CAUD</name>
<dbReference type="CDD" id="cd06529">
    <property type="entry name" value="S24_LexA-like"/>
    <property type="match status" value="1"/>
</dbReference>
<evidence type="ECO:0000256" key="1">
    <source>
        <dbReference type="ARBA" id="ARBA00023015"/>
    </source>
</evidence>